<keyword evidence="8" id="KW-1185">Reference proteome</keyword>
<dbReference type="InterPro" id="IPR000182">
    <property type="entry name" value="GNAT_dom"/>
</dbReference>
<evidence type="ECO:0000256" key="4">
    <source>
        <dbReference type="ARBA" id="ARBA00023315"/>
    </source>
</evidence>
<comment type="catalytic activity">
    <reaction evidence="5">
        <text>glycyl-tRNA(Gly) + acetyl-CoA = N-acetylglycyl-tRNA(Gly) + CoA + H(+)</text>
        <dbReference type="Rhea" id="RHEA:81867"/>
        <dbReference type="Rhea" id="RHEA-COMP:9683"/>
        <dbReference type="Rhea" id="RHEA-COMP:19766"/>
        <dbReference type="ChEBI" id="CHEBI:15378"/>
        <dbReference type="ChEBI" id="CHEBI:57287"/>
        <dbReference type="ChEBI" id="CHEBI:57288"/>
        <dbReference type="ChEBI" id="CHEBI:78522"/>
        <dbReference type="ChEBI" id="CHEBI:232036"/>
    </reaction>
</comment>
<dbReference type="InterPro" id="IPR016181">
    <property type="entry name" value="Acyl_CoA_acyltransferase"/>
</dbReference>
<sequence>MALSVPEYRILPFDTALDRKAFCCDIEVLNHYLQTQVSQDIKRRIAACFMVVTTQQQIAGYYTLASTSVALTDLPETMRKKLPRYPSVPAVLMGRLAIDRKHTGKHLGSALLADGLLRAASSEIAAYALVVDAKDDRAVAFYRHFGFISFTEKTDKLFYPLANVGKAC</sequence>
<keyword evidence="2" id="KW-1277">Toxin-antitoxin system</keyword>
<dbReference type="RefSeq" id="WP_230340148.1">
    <property type="nucleotide sequence ID" value="NZ_CP069798.1"/>
</dbReference>
<name>A0A892ZH55_9NEIS</name>
<dbReference type="Proteomes" id="UP000653156">
    <property type="component" value="Chromosome"/>
</dbReference>
<dbReference type="EMBL" id="CP069798">
    <property type="protein sequence ID" value="QRQ82855.1"/>
    <property type="molecule type" value="Genomic_DNA"/>
</dbReference>
<organism evidence="7 8">
    <name type="scientific">Paralysiella testudinis</name>
    <dbReference type="NCBI Taxonomy" id="2809020"/>
    <lineage>
        <taxon>Bacteria</taxon>
        <taxon>Pseudomonadati</taxon>
        <taxon>Pseudomonadota</taxon>
        <taxon>Betaproteobacteria</taxon>
        <taxon>Neisseriales</taxon>
        <taxon>Neisseriaceae</taxon>
        <taxon>Paralysiella</taxon>
    </lineage>
</organism>
<accession>A0A892ZH55</accession>
<dbReference type="SUPFAM" id="SSF55729">
    <property type="entry name" value="Acyl-CoA N-acyltransferases (Nat)"/>
    <property type="match status" value="1"/>
</dbReference>
<gene>
    <name evidence="7" type="ORF">JQU52_05605</name>
</gene>
<dbReference type="AlphaFoldDB" id="A0A892ZH55"/>
<evidence type="ECO:0000313" key="7">
    <source>
        <dbReference type="EMBL" id="QRQ82855.1"/>
    </source>
</evidence>
<dbReference type="KEGG" id="ptes:JQU52_05605"/>
<evidence type="ECO:0000313" key="8">
    <source>
        <dbReference type="Proteomes" id="UP000653156"/>
    </source>
</evidence>
<protein>
    <submittedName>
        <fullName evidence="7">GNAT family N-acetyltransferase</fullName>
    </submittedName>
</protein>
<dbReference type="PANTHER" id="PTHR36449:SF1">
    <property type="entry name" value="ACETYLTRANSFERASE"/>
    <property type="match status" value="1"/>
</dbReference>
<dbReference type="PANTHER" id="PTHR36449">
    <property type="entry name" value="ACETYLTRANSFERASE-RELATED"/>
    <property type="match status" value="1"/>
</dbReference>
<evidence type="ECO:0000259" key="6">
    <source>
        <dbReference type="Pfam" id="PF00583"/>
    </source>
</evidence>
<keyword evidence="3" id="KW-0808">Transferase</keyword>
<dbReference type="Gene3D" id="3.40.630.30">
    <property type="match status" value="1"/>
</dbReference>
<evidence type="ECO:0000256" key="3">
    <source>
        <dbReference type="ARBA" id="ARBA00022679"/>
    </source>
</evidence>
<dbReference type="Pfam" id="PF00583">
    <property type="entry name" value="Acetyltransf_1"/>
    <property type="match status" value="1"/>
</dbReference>
<keyword evidence="1" id="KW-0678">Repressor</keyword>
<feature type="domain" description="N-acetyltransferase" evidence="6">
    <location>
        <begin position="45"/>
        <end position="147"/>
    </location>
</feature>
<evidence type="ECO:0000256" key="2">
    <source>
        <dbReference type="ARBA" id="ARBA00022649"/>
    </source>
</evidence>
<keyword evidence="4" id="KW-0012">Acyltransferase</keyword>
<dbReference type="GO" id="GO:0016747">
    <property type="term" value="F:acyltransferase activity, transferring groups other than amino-acyl groups"/>
    <property type="evidence" value="ECO:0007669"/>
    <property type="project" value="InterPro"/>
</dbReference>
<evidence type="ECO:0000256" key="1">
    <source>
        <dbReference type="ARBA" id="ARBA00022491"/>
    </source>
</evidence>
<reference evidence="7" key="1">
    <citation type="submission" date="2021-02" db="EMBL/GenBank/DDBJ databases">
        <title>Neisseriaceae sp. 26B isolated from the cloaca of a Common Toad-headed Turtle (Mesoclemmys nasuta).</title>
        <authorList>
            <person name="Spergser J."/>
            <person name="Busse H.-J."/>
        </authorList>
    </citation>
    <scope>NUCLEOTIDE SEQUENCE</scope>
    <source>
        <strain evidence="7">26B</strain>
    </source>
</reference>
<proteinExistence type="predicted"/>
<evidence type="ECO:0000256" key="5">
    <source>
        <dbReference type="ARBA" id="ARBA00049880"/>
    </source>
</evidence>